<accession>A0ABY5MWU8</accession>
<name>A0ABY5MWU8_9SPHN</name>
<proteinExistence type="predicted"/>
<organism evidence="3 4">
    <name type="scientific">Sphingomonas glaciei</name>
    <dbReference type="NCBI Taxonomy" id="2938948"/>
    <lineage>
        <taxon>Bacteria</taxon>
        <taxon>Pseudomonadati</taxon>
        <taxon>Pseudomonadota</taxon>
        <taxon>Alphaproteobacteria</taxon>
        <taxon>Sphingomonadales</taxon>
        <taxon>Sphingomonadaceae</taxon>
        <taxon>Sphingomonas</taxon>
    </lineage>
</organism>
<gene>
    <name evidence="3" type="ORF">M1K48_02080</name>
</gene>
<evidence type="ECO:0000313" key="3">
    <source>
        <dbReference type="EMBL" id="UUR08459.1"/>
    </source>
</evidence>
<dbReference type="SUPFAM" id="SSF56925">
    <property type="entry name" value="OMPA-like"/>
    <property type="match status" value="1"/>
</dbReference>
<evidence type="ECO:0000256" key="1">
    <source>
        <dbReference type="SAM" id="MobiDB-lite"/>
    </source>
</evidence>
<dbReference type="InterPro" id="IPR011250">
    <property type="entry name" value="OMP/PagP_B-barrel"/>
</dbReference>
<dbReference type="EMBL" id="CP097253">
    <property type="protein sequence ID" value="UUR08459.1"/>
    <property type="molecule type" value="Genomic_DNA"/>
</dbReference>
<dbReference type="PROSITE" id="PS51257">
    <property type="entry name" value="PROKAR_LIPOPROTEIN"/>
    <property type="match status" value="1"/>
</dbReference>
<keyword evidence="4" id="KW-1185">Reference proteome</keyword>
<feature type="region of interest" description="Disordered" evidence="1">
    <location>
        <begin position="32"/>
        <end position="52"/>
    </location>
</feature>
<feature type="compositionally biased region" description="Pro residues" evidence="1">
    <location>
        <begin position="37"/>
        <end position="52"/>
    </location>
</feature>
<dbReference type="Gene3D" id="2.40.160.90">
    <property type="match status" value="1"/>
</dbReference>
<dbReference type="Proteomes" id="UP000831921">
    <property type="component" value="Chromosome"/>
</dbReference>
<reference evidence="3 4" key="1">
    <citation type="submission" date="2022-05" db="EMBL/GenBank/DDBJ databases">
        <title>S8-45 Sphingomonas ultraviolaceadurans.</title>
        <authorList>
            <person name="Liu Y."/>
        </authorList>
    </citation>
    <scope>NUCLEOTIDE SEQUENCE [LARGE SCALE GENOMIC DNA]</scope>
    <source>
        <strain evidence="3 4">S8-45</strain>
    </source>
</reference>
<protein>
    <submittedName>
        <fullName evidence="3">Transferrin-binding protein-like solute binding protein</fullName>
    </submittedName>
</protein>
<keyword evidence="2" id="KW-0732">Signal</keyword>
<dbReference type="RefSeq" id="WP_249504236.1">
    <property type="nucleotide sequence ID" value="NZ_CP097253.1"/>
</dbReference>
<feature type="signal peptide" evidence="2">
    <location>
        <begin position="1"/>
        <end position="20"/>
    </location>
</feature>
<feature type="chain" id="PRO_5045622106" evidence="2">
    <location>
        <begin position="21"/>
        <end position="326"/>
    </location>
</feature>
<sequence>MMMRHFAASLPATLTLLLCACGGGGTTGSVQSIPAAPITPPTASTPPAPITPPPLPNGPLGLSAGPFVTQAANWDGISGEWPKQTTERLLSGPDLVSISYSAADNSYTLTLPDFGTGTLRPVNGSGIFNAGSTTWSKLNAVNYALVQPNGIAAPVTVAMDYAPDSGFTYTSTGFWSDGLQGNPKRAGVFAYGQATTDSAMPVSGTASFGGEVRAYTRTFNDVWGTVDLSFDFGAGTLSGKMVLDTSDGWDPLPLGTFPFQNTVYSKGSTSFSGAIAAPNAETLGSFSGQFTGPGAPELLGNFRTPAFNPLLKSWDEIAGVFVGKRK</sequence>
<evidence type="ECO:0000313" key="4">
    <source>
        <dbReference type="Proteomes" id="UP000831921"/>
    </source>
</evidence>
<evidence type="ECO:0000256" key="2">
    <source>
        <dbReference type="SAM" id="SignalP"/>
    </source>
</evidence>